<name>A0A8S5UJ46_9CAUD</name>
<sequence>MPGTYLNYPFDEDIFVNRWFSEPDLVKTAILNSGVMVEDPLIAAQLRSSGNYGSIPFYKTLDGTPVNHNGATDITSTETEADYQSFVAYGRDIAWTARDFVGELSGADPMGHIISQTARYWAKYRQKKIIAILGAIFGITGNAAWTAHSVEKLSTTATPTKISATDLNDLATDTLGDNKDAYKLAIMHSSVARTLENLQVLEYWKQTDSNGLQRTVGLASANGYTVVIDDGVPAETVGGTGDNKALKKYTTYLLGTGVLRHCWARQDVPVEAFREPLKNNGQETLVTRIRECIHPNGFSFTIPTSGWTNSPTDAQLEASANWSLKFPAKAIPIAKLVTNG</sequence>
<dbReference type="EMBL" id="BK016093">
    <property type="protein sequence ID" value="DAF94459.1"/>
    <property type="molecule type" value="Genomic_DNA"/>
</dbReference>
<accession>A0A8S5UJ46</accession>
<protein>
    <submittedName>
        <fullName evidence="1">Major capsid protein</fullName>
    </submittedName>
</protein>
<evidence type="ECO:0000313" key="1">
    <source>
        <dbReference type="EMBL" id="DAF94459.1"/>
    </source>
</evidence>
<organism evidence="1">
    <name type="scientific">Siphoviridae sp. ctTDf8</name>
    <dbReference type="NCBI Taxonomy" id="2825517"/>
    <lineage>
        <taxon>Viruses</taxon>
        <taxon>Duplodnaviria</taxon>
        <taxon>Heunggongvirae</taxon>
        <taxon>Uroviricota</taxon>
        <taxon>Caudoviricetes</taxon>
    </lineage>
</organism>
<reference evidence="1" key="1">
    <citation type="journal article" date="2021" name="Proc. Natl. Acad. Sci. U.S.A.">
        <title>A Catalog of Tens of Thousands of Viruses from Human Metagenomes Reveals Hidden Associations with Chronic Diseases.</title>
        <authorList>
            <person name="Tisza M.J."/>
            <person name="Buck C.B."/>
        </authorList>
    </citation>
    <scope>NUCLEOTIDE SEQUENCE</scope>
    <source>
        <strain evidence="1">CtTDf8</strain>
    </source>
</reference>
<proteinExistence type="predicted"/>